<dbReference type="Proteomes" id="UP000705867">
    <property type="component" value="Unassembled WGS sequence"/>
</dbReference>
<evidence type="ECO:0000256" key="1">
    <source>
        <dbReference type="SAM" id="Phobius"/>
    </source>
</evidence>
<evidence type="ECO:0000313" key="2">
    <source>
        <dbReference type="EMBL" id="MBZ0157053.1"/>
    </source>
</evidence>
<comment type="caution">
    <text evidence="2">The sequence shown here is derived from an EMBL/GenBank/DDBJ whole genome shotgun (WGS) entry which is preliminary data.</text>
</comment>
<proteinExistence type="predicted"/>
<reference evidence="2" key="2">
    <citation type="submission" date="2021-08" db="EMBL/GenBank/DDBJ databases">
        <authorList>
            <person name="Dalcin Martins P."/>
        </authorList>
    </citation>
    <scope>NUCLEOTIDE SEQUENCE</scope>
    <source>
        <strain evidence="2">MAG_39</strain>
    </source>
</reference>
<keyword evidence="1" id="KW-0812">Transmembrane</keyword>
<sequence>MLNSKVVSWSLGLFTAFSFVLCVLYGLIVPQRLHGMSTFLEAVLPAFQWLTLGGFLLGLAESFLYGVYSGIVFVLFYNYINRRWGQREGG</sequence>
<organism evidence="2 3">
    <name type="scientific">Candidatus Nitrobium versatile</name>
    <dbReference type="NCBI Taxonomy" id="2884831"/>
    <lineage>
        <taxon>Bacteria</taxon>
        <taxon>Pseudomonadati</taxon>
        <taxon>Nitrospirota</taxon>
        <taxon>Nitrospiria</taxon>
        <taxon>Nitrospirales</taxon>
        <taxon>Nitrospiraceae</taxon>
        <taxon>Candidatus Nitrobium</taxon>
    </lineage>
</organism>
<dbReference type="AlphaFoldDB" id="A0A953M286"/>
<dbReference type="InterPro" id="IPR044020">
    <property type="entry name" value="DUF5676"/>
</dbReference>
<dbReference type="Pfam" id="PF18926">
    <property type="entry name" value="DUF5676"/>
    <property type="match status" value="1"/>
</dbReference>
<keyword evidence="1" id="KW-1133">Transmembrane helix</keyword>
<dbReference type="EMBL" id="JAIOIV010000101">
    <property type="protein sequence ID" value="MBZ0157053.1"/>
    <property type="molecule type" value="Genomic_DNA"/>
</dbReference>
<reference evidence="2" key="1">
    <citation type="journal article" date="2021" name="bioRxiv">
        <title>Unraveling nitrogen, sulfur and carbon metabolic pathways and microbial community transcriptional responses to substrate deprivation and toxicity stresses in a bioreactor mimicking anoxic brackish coastal sediment conditions.</title>
        <authorList>
            <person name="Martins P.D."/>
            <person name="Echeveste M.J."/>
            <person name="Arshad A."/>
            <person name="Kurth J."/>
            <person name="Ouboter H."/>
            <person name="Jetten M.S.M."/>
            <person name="Welte C.U."/>
        </authorList>
    </citation>
    <scope>NUCLEOTIDE SEQUENCE</scope>
    <source>
        <strain evidence="2">MAG_39</strain>
    </source>
</reference>
<feature type="transmembrane region" description="Helical" evidence="1">
    <location>
        <begin position="6"/>
        <end position="27"/>
    </location>
</feature>
<feature type="transmembrane region" description="Helical" evidence="1">
    <location>
        <begin position="63"/>
        <end position="80"/>
    </location>
</feature>
<protein>
    <submittedName>
        <fullName evidence="2">DUF5676 family membrane protein</fullName>
    </submittedName>
</protein>
<name>A0A953M286_9BACT</name>
<evidence type="ECO:0000313" key="3">
    <source>
        <dbReference type="Proteomes" id="UP000705867"/>
    </source>
</evidence>
<keyword evidence="1" id="KW-0472">Membrane</keyword>
<accession>A0A953M286</accession>
<gene>
    <name evidence="2" type="ORF">K8I29_12685</name>
</gene>